<dbReference type="EMBL" id="JARESE010000118">
    <property type="protein sequence ID" value="MDE8654764.1"/>
    <property type="molecule type" value="Genomic_DNA"/>
</dbReference>
<organism evidence="2 3">
    <name type="scientific">Novosphingobium album</name>
    <name type="common">ex Liu et al. 2023</name>
    <dbReference type="NCBI Taxonomy" id="3031130"/>
    <lineage>
        <taxon>Bacteria</taxon>
        <taxon>Pseudomonadati</taxon>
        <taxon>Pseudomonadota</taxon>
        <taxon>Alphaproteobacteria</taxon>
        <taxon>Sphingomonadales</taxon>
        <taxon>Sphingomonadaceae</taxon>
        <taxon>Novosphingobium</taxon>
    </lineage>
</organism>
<keyword evidence="1" id="KW-0812">Transmembrane</keyword>
<comment type="caution">
    <text evidence="2">The sequence shown here is derived from an EMBL/GenBank/DDBJ whole genome shotgun (WGS) entry which is preliminary data.</text>
</comment>
<keyword evidence="3" id="KW-1185">Reference proteome</keyword>
<dbReference type="Proteomes" id="UP001216253">
    <property type="component" value="Unassembled WGS sequence"/>
</dbReference>
<evidence type="ECO:0000313" key="3">
    <source>
        <dbReference type="Proteomes" id="UP001216253"/>
    </source>
</evidence>
<dbReference type="RefSeq" id="WP_275230881.1">
    <property type="nucleotide sequence ID" value="NZ_JARESE010000118.1"/>
</dbReference>
<proteinExistence type="predicted"/>
<accession>A0ABT5WY11</accession>
<sequence length="153" mass="15851">MQIGDTATASSSTPTAQSTRCAARVAAMIAAFGAEHVFDALPNLQGLNDGSADDLNDVAAGLVASGKIAALRPTRQTSTSERSSEMNEHNLATEAVAEAVKGAPPIAVAGAGQAGLIDWQTWVLVLTAIYLVMQMAYLAFKAWREFAVGDLDG</sequence>
<keyword evidence="1" id="KW-0472">Membrane</keyword>
<evidence type="ECO:0000313" key="2">
    <source>
        <dbReference type="EMBL" id="MDE8654764.1"/>
    </source>
</evidence>
<keyword evidence="1" id="KW-1133">Transmembrane helix</keyword>
<protein>
    <submittedName>
        <fullName evidence="2">Uncharacterized protein</fullName>
    </submittedName>
</protein>
<gene>
    <name evidence="2" type="ORF">PYV00_24015</name>
</gene>
<name>A0ABT5WY11_9SPHN</name>
<reference evidence="2 3" key="1">
    <citation type="submission" date="2023-03" db="EMBL/GenBank/DDBJ databases">
        <title>NovoSphingobium album sp. nov. isolated from polycyclic aromatic hydrocarbons- and heavy-metal polluted soil.</title>
        <authorList>
            <person name="Liu Z."/>
            <person name="Wang K."/>
        </authorList>
    </citation>
    <scope>NUCLEOTIDE SEQUENCE [LARGE SCALE GENOMIC DNA]</scope>
    <source>
        <strain evidence="2 3">H3SJ31-1</strain>
    </source>
</reference>
<evidence type="ECO:0000256" key="1">
    <source>
        <dbReference type="SAM" id="Phobius"/>
    </source>
</evidence>
<feature type="transmembrane region" description="Helical" evidence="1">
    <location>
        <begin position="119"/>
        <end position="140"/>
    </location>
</feature>